<accession>A0AAJ0GHJ0</accession>
<protein>
    <recommendedName>
        <fullName evidence="3">N-acetyltransferase domain-containing protein</fullName>
    </recommendedName>
</protein>
<evidence type="ECO:0000313" key="2">
    <source>
        <dbReference type="Proteomes" id="UP001271007"/>
    </source>
</evidence>
<reference evidence="1" key="1">
    <citation type="submission" date="2023-04" db="EMBL/GenBank/DDBJ databases">
        <title>Black Yeasts Isolated from many extreme environments.</title>
        <authorList>
            <person name="Coleine C."/>
            <person name="Stajich J.E."/>
            <person name="Selbmann L."/>
        </authorList>
    </citation>
    <scope>NUCLEOTIDE SEQUENCE</scope>
    <source>
        <strain evidence="1">CCFEE 5312</strain>
    </source>
</reference>
<dbReference type="GO" id="GO:0008999">
    <property type="term" value="F:protein-N-terminal-alanine acetyltransferase activity"/>
    <property type="evidence" value="ECO:0007669"/>
    <property type="project" value="TreeGrafter"/>
</dbReference>
<gene>
    <name evidence="1" type="ORF">LTR09_001794</name>
</gene>
<name>A0AAJ0GHJ0_9PEZI</name>
<evidence type="ECO:0000313" key="1">
    <source>
        <dbReference type="EMBL" id="KAK3057610.1"/>
    </source>
</evidence>
<sequence length="148" mass="16455">MPTLWDNLDCDSHSTLGFLPWSQPKSAAELSILSDHLQRERGYSIYAIVGDPKRVNPTARTPIREEALGTIGYLEINPQHRSVEIGAVAFGIALRQSAAATEAHYLLLCNVSEPKVSPPYRRIAWKNNHRDINSLRAAMRIGDSFDGT</sequence>
<proteinExistence type="predicted"/>
<organism evidence="1 2">
    <name type="scientific">Extremus antarcticus</name>
    <dbReference type="NCBI Taxonomy" id="702011"/>
    <lineage>
        <taxon>Eukaryota</taxon>
        <taxon>Fungi</taxon>
        <taxon>Dikarya</taxon>
        <taxon>Ascomycota</taxon>
        <taxon>Pezizomycotina</taxon>
        <taxon>Dothideomycetes</taxon>
        <taxon>Dothideomycetidae</taxon>
        <taxon>Mycosphaerellales</taxon>
        <taxon>Extremaceae</taxon>
        <taxon>Extremus</taxon>
    </lineage>
</organism>
<comment type="caution">
    <text evidence="1">The sequence shown here is derived from an EMBL/GenBank/DDBJ whole genome shotgun (WGS) entry which is preliminary data.</text>
</comment>
<dbReference type="PANTHER" id="PTHR43441:SF2">
    <property type="entry name" value="FAMILY ACETYLTRANSFERASE, PUTATIVE (AFU_ORTHOLOGUE AFUA_7G00850)-RELATED"/>
    <property type="match status" value="1"/>
</dbReference>
<dbReference type="Proteomes" id="UP001271007">
    <property type="component" value="Unassembled WGS sequence"/>
</dbReference>
<dbReference type="EMBL" id="JAWDJX010000003">
    <property type="protein sequence ID" value="KAK3057610.1"/>
    <property type="molecule type" value="Genomic_DNA"/>
</dbReference>
<keyword evidence="2" id="KW-1185">Reference proteome</keyword>
<dbReference type="Gene3D" id="3.40.630.30">
    <property type="match status" value="1"/>
</dbReference>
<evidence type="ECO:0008006" key="3">
    <source>
        <dbReference type="Google" id="ProtNLM"/>
    </source>
</evidence>
<dbReference type="GO" id="GO:1990189">
    <property type="term" value="F:protein N-terminal-serine acetyltransferase activity"/>
    <property type="evidence" value="ECO:0007669"/>
    <property type="project" value="TreeGrafter"/>
</dbReference>
<dbReference type="PANTHER" id="PTHR43441">
    <property type="entry name" value="RIBOSOMAL-PROTEIN-SERINE ACETYLTRANSFERASE"/>
    <property type="match status" value="1"/>
</dbReference>
<dbReference type="InterPro" id="IPR051908">
    <property type="entry name" value="Ribosomal_N-acetyltransferase"/>
</dbReference>
<dbReference type="AlphaFoldDB" id="A0AAJ0GHJ0"/>